<dbReference type="SUPFAM" id="SSF74653">
    <property type="entry name" value="TolA/TonB C-terminal domain"/>
    <property type="match status" value="1"/>
</dbReference>
<organism evidence="12 13">
    <name type="scientific">Pseudodonghicola flavimaris</name>
    <dbReference type="NCBI Taxonomy" id="3050036"/>
    <lineage>
        <taxon>Bacteria</taxon>
        <taxon>Pseudomonadati</taxon>
        <taxon>Pseudomonadota</taxon>
        <taxon>Alphaproteobacteria</taxon>
        <taxon>Rhodobacterales</taxon>
        <taxon>Paracoccaceae</taxon>
        <taxon>Pseudodonghicola</taxon>
    </lineage>
</organism>
<evidence type="ECO:0000256" key="4">
    <source>
        <dbReference type="ARBA" id="ARBA00022475"/>
    </source>
</evidence>
<keyword evidence="8" id="KW-1133">Transmembrane helix</keyword>
<feature type="compositionally biased region" description="Polar residues" evidence="10">
    <location>
        <begin position="187"/>
        <end position="204"/>
    </location>
</feature>
<dbReference type="Proteomes" id="UP001243757">
    <property type="component" value="Unassembled WGS sequence"/>
</dbReference>
<dbReference type="Gene3D" id="3.30.1150.10">
    <property type="match status" value="1"/>
</dbReference>
<dbReference type="EMBL" id="JASNJD010000018">
    <property type="protein sequence ID" value="MDK3019820.1"/>
    <property type="molecule type" value="Genomic_DNA"/>
</dbReference>
<comment type="caution">
    <text evidence="12">The sequence shown here is derived from an EMBL/GenBank/DDBJ whole genome shotgun (WGS) entry which is preliminary data.</text>
</comment>
<feature type="compositionally biased region" description="Pro residues" evidence="10">
    <location>
        <begin position="117"/>
        <end position="132"/>
    </location>
</feature>
<keyword evidence="7" id="KW-0653">Protein transport</keyword>
<protein>
    <submittedName>
        <fullName evidence="12">TonB family protein</fullName>
    </submittedName>
</protein>
<evidence type="ECO:0000256" key="7">
    <source>
        <dbReference type="ARBA" id="ARBA00022927"/>
    </source>
</evidence>
<keyword evidence="13" id="KW-1185">Reference proteome</keyword>
<dbReference type="PROSITE" id="PS52015">
    <property type="entry name" value="TONB_CTD"/>
    <property type="match status" value="1"/>
</dbReference>
<evidence type="ECO:0000256" key="9">
    <source>
        <dbReference type="ARBA" id="ARBA00023136"/>
    </source>
</evidence>
<dbReference type="InterPro" id="IPR037682">
    <property type="entry name" value="TonB_C"/>
</dbReference>
<evidence type="ECO:0000256" key="3">
    <source>
        <dbReference type="ARBA" id="ARBA00022448"/>
    </source>
</evidence>
<name>A0ABT7F5P0_9RHOB</name>
<reference evidence="12 13" key="1">
    <citation type="submission" date="2023-05" db="EMBL/GenBank/DDBJ databases">
        <title>Pseudodonghicola sp. nov.</title>
        <authorList>
            <person name="Huang J."/>
        </authorList>
    </citation>
    <scope>NUCLEOTIDE SEQUENCE [LARGE SCALE GENOMIC DNA]</scope>
    <source>
        <strain evidence="12 13">IC7</strain>
    </source>
</reference>
<comment type="subcellular location">
    <subcellularLocation>
        <location evidence="1">Cell inner membrane</location>
        <topology evidence="1">Single-pass membrane protein</topology>
        <orientation evidence="1">Periplasmic side</orientation>
    </subcellularLocation>
</comment>
<evidence type="ECO:0000259" key="11">
    <source>
        <dbReference type="PROSITE" id="PS52015"/>
    </source>
</evidence>
<feature type="region of interest" description="Disordered" evidence="10">
    <location>
        <begin position="62"/>
        <end position="204"/>
    </location>
</feature>
<dbReference type="PRINTS" id="PR01217">
    <property type="entry name" value="PRICHEXTENSN"/>
</dbReference>
<evidence type="ECO:0000256" key="10">
    <source>
        <dbReference type="SAM" id="MobiDB-lite"/>
    </source>
</evidence>
<feature type="compositionally biased region" description="Low complexity" evidence="10">
    <location>
        <begin position="159"/>
        <end position="173"/>
    </location>
</feature>
<evidence type="ECO:0000256" key="6">
    <source>
        <dbReference type="ARBA" id="ARBA00022692"/>
    </source>
</evidence>
<evidence type="ECO:0000256" key="1">
    <source>
        <dbReference type="ARBA" id="ARBA00004383"/>
    </source>
</evidence>
<gene>
    <name evidence="12" type="ORF">QO033_19230</name>
</gene>
<evidence type="ECO:0000256" key="2">
    <source>
        <dbReference type="ARBA" id="ARBA00006555"/>
    </source>
</evidence>
<evidence type="ECO:0000313" key="13">
    <source>
        <dbReference type="Proteomes" id="UP001243757"/>
    </source>
</evidence>
<evidence type="ECO:0000256" key="8">
    <source>
        <dbReference type="ARBA" id="ARBA00022989"/>
    </source>
</evidence>
<keyword evidence="6" id="KW-0812">Transmembrane</keyword>
<comment type="similarity">
    <text evidence="2">Belongs to the TonB family.</text>
</comment>
<proteinExistence type="inferred from homology"/>
<dbReference type="RefSeq" id="WP_284482592.1">
    <property type="nucleotide sequence ID" value="NZ_JASNJD010000018.1"/>
</dbReference>
<keyword evidence="9" id="KW-0472">Membrane</keyword>
<dbReference type="Pfam" id="PF03544">
    <property type="entry name" value="TonB_C"/>
    <property type="match status" value="1"/>
</dbReference>
<evidence type="ECO:0000313" key="12">
    <source>
        <dbReference type="EMBL" id="MDK3019820.1"/>
    </source>
</evidence>
<keyword evidence="3" id="KW-0813">Transport</keyword>
<dbReference type="NCBIfam" id="TIGR01352">
    <property type="entry name" value="tonB_Cterm"/>
    <property type="match status" value="1"/>
</dbReference>
<accession>A0ABT7F5P0</accession>
<feature type="compositionally biased region" description="Pro residues" evidence="10">
    <location>
        <begin position="71"/>
        <end position="82"/>
    </location>
</feature>
<sequence>MRVLINAAFFLGFAVVLHLALAAMRFSEGGAASAGSGGEALMSAEASSASIAMMVQEWEQAPAVSDTVAPAPAPPQMTPPDAPQVASLPRPEAPARPELTPAMPLPPMPRDRALEPPESPAPPVVEQPPAPETPEQTREPQPDIARVPPKARPAPKPPAASVNSASSSARKAAGSGGGANAGEARSQQASTLSRSRSKSLQAQWGATIRARIERRKRAPRNGGSGTVVLTVSVAPSGQLLGVSVLRSSGQAGLDQAALRAVQAAGRFAAAPKDLSAPRYTFSLPITFAG</sequence>
<dbReference type="InterPro" id="IPR006260">
    <property type="entry name" value="TonB/TolA_C"/>
</dbReference>
<feature type="domain" description="TonB C-terminal" evidence="11">
    <location>
        <begin position="199"/>
        <end position="289"/>
    </location>
</feature>
<dbReference type="PANTHER" id="PTHR33446">
    <property type="entry name" value="PROTEIN TONB-RELATED"/>
    <property type="match status" value="1"/>
</dbReference>
<evidence type="ECO:0000256" key="5">
    <source>
        <dbReference type="ARBA" id="ARBA00022519"/>
    </source>
</evidence>
<keyword evidence="5" id="KW-0997">Cell inner membrane</keyword>
<dbReference type="InterPro" id="IPR051045">
    <property type="entry name" value="TonB-dependent_transducer"/>
</dbReference>
<keyword evidence="4" id="KW-1003">Cell membrane</keyword>